<dbReference type="InterPro" id="IPR011990">
    <property type="entry name" value="TPR-like_helical_dom_sf"/>
</dbReference>
<dbReference type="Proteomes" id="UP000192652">
    <property type="component" value="Unassembled WGS sequence"/>
</dbReference>
<dbReference type="InterPro" id="IPR006597">
    <property type="entry name" value="Sel1-like"/>
</dbReference>
<dbReference type="SMART" id="SM00671">
    <property type="entry name" value="SEL1"/>
    <property type="match status" value="4"/>
</dbReference>
<feature type="region of interest" description="Disordered" evidence="2">
    <location>
        <begin position="27"/>
        <end position="86"/>
    </location>
</feature>
<dbReference type="PANTHER" id="PTHR11102:SF160">
    <property type="entry name" value="ERAD-ASSOCIATED E3 UBIQUITIN-PROTEIN LIGASE COMPONENT HRD3"/>
    <property type="match status" value="1"/>
</dbReference>
<dbReference type="EMBL" id="MSPX01000011">
    <property type="protein sequence ID" value="OQP85869.1"/>
    <property type="molecule type" value="Genomic_DNA"/>
</dbReference>
<dbReference type="SUPFAM" id="SSF81901">
    <property type="entry name" value="HCP-like"/>
    <property type="match status" value="1"/>
</dbReference>
<feature type="compositionally biased region" description="Low complexity" evidence="2">
    <location>
        <begin position="1091"/>
        <end position="1109"/>
    </location>
</feature>
<feature type="coiled-coil region" evidence="1">
    <location>
        <begin position="651"/>
        <end position="699"/>
    </location>
</feature>
<dbReference type="PANTHER" id="PTHR11102">
    <property type="entry name" value="SEL-1-LIKE PROTEIN"/>
    <property type="match status" value="1"/>
</dbReference>
<accession>A0ABX3PBM1</accession>
<dbReference type="Pfam" id="PF01471">
    <property type="entry name" value="PG_binding_1"/>
    <property type="match status" value="1"/>
</dbReference>
<proteinExistence type="predicted"/>
<feature type="compositionally biased region" description="Low complexity" evidence="2">
    <location>
        <begin position="1038"/>
        <end position="1058"/>
    </location>
</feature>
<feature type="compositionally biased region" description="Basic and acidic residues" evidence="2">
    <location>
        <begin position="131"/>
        <end position="144"/>
    </location>
</feature>
<dbReference type="InterPro" id="IPR050767">
    <property type="entry name" value="Sel1_AlgK"/>
</dbReference>
<evidence type="ECO:0000256" key="2">
    <source>
        <dbReference type="SAM" id="MobiDB-lite"/>
    </source>
</evidence>
<comment type="caution">
    <text evidence="4">The sequence shown here is derived from an EMBL/GenBank/DDBJ whole genome shotgun (WGS) entry which is preliminary data.</text>
</comment>
<protein>
    <recommendedName>
        <fullName evidence="3">Peptidoglycan binding-like domain-containing protein</fullName>
    </recommendedName>
</protein>
<feature type="compositionally biased region" description="Polar residues" evidence="2">
    <location>
        <begin position="1067"/>
        <end position="1077"/>
    </location>
</feature>
<feature type="compositionally biased region" description="Basic and acidic residues" evidence="2">
    <location>
        <begin position="159"/>
        <end position="169"/>
    </location>
</feature>
<name>A0ABX3PBM1_9HYPH</name>
<feature type="region of interest" description="Disordered" evidence="2">
    <location>
        <begin position="123"/>
        <end position="190"/>
    </location>
</feature>
<dbReference type="InterPro" id="IPR002477">
    <property type="entry name" value="Peptidoglycan-bd-like"/>
</dbReference>
<gene>
    <name evidence="4" type="ORF">BTR14_13915</name>
</gene>
<sequence length="1437" mass="151462">MSRTIEGLEARIEGLMEAARDRARASVSAEALSADAASRASSARDFSARVLPEQAAPPARAQSPRRERPTISDRTMPDRANPETVPMPEPAAADLGARAGAIAEIIARQKALLTRSEAVRLDAGSNGQARADARMPAAERRNRAEAAAVEDQSAVYDAPPRRSLREAGRAVRPAAEPSQPNLSRPDLSPPDLAEALVGLRHELKHEIAEGVAREIQSLRGEMRGLVADAGRDHNAARDIRADLQKLSDSIAALSRQAPAGPVAEALRDEFDALRRMMDGLAREESMRRIEGRWSGVEERIVQSDSARDDELVALARRLDELKTQIAAAQSGPAIHALEAKLSRVLDAVDTLAAQIAPADRRLQGYVADLDRRLEDMRLQMGRLNSLGALEGLENRLGGVMDAVEAIAIQMPPNDRRLHSALGDLDGRLLDMQAQIERLSAQPDLATLEQRVAELVSAIETTGFRPDTRLQDQMQALERRLSQVAEEIGALDSAAALAAVEGRLVTLAQAVDVLSRQIRPGDAAVQAQFSALDQRLDEITRAIVAGGRSASDAAAVSRVEARLGDLSRQIEAIPSPAAELAERIEDLAARMDALSREDAAARLEARLNALAEMLQRAEGERREGGASQERELSRHLLDISRKIDALEAGAGHDALADRLDGLARRIEALNHATGEDEARFARLEQRLGGLAERIEAAQAAPVDDAMLRGLHQQIAGLSDLLRSPRDAGGLPAEMESRMHALEDYLSTSDEYIIEAARQAAEAVMDSYGRGNGAPVAGGDMAAIAALADDLKTLEDMSRSSQEQTARTFESLHETLVDIVGKLERLEQPAATLRPPEMLAARDAAAASPRIDAPVSRDSGEALPVLALLRDEAEARESETESGRAGLMSGLARRFAARKAESTAARPMLDTAPSLDPADLMGKDVANELLEPGSGVPDVKTILARVRAGQQARGPQAEAERGETTDFIAAARRAAQLAAEEVQGLPQDAQGLTKGGRLARHRKPILIAVGAILMAILAYPLAGALIGGDKSTPVPPAVIDAPKQAAPAAPQDAPDAAQKKTAPAAPSDGASSTLSSPETQAPAAATLDGTGEAGANAPDAAAGTAQAAPDPAEGEATDSAPVTFGRSAPVTPVTTVAVTPPAAAQADQQAAIEVPAEIGPPALADAARAGDPLAFFQIGANYTDGRGGVAADLAKAAQWYQRAADAGFAPAQYRLGSLYEKGSGVPQDFAKARTLYEAAAEKGNANAMHNLAVLIAGGRAGTPDFASAAVWFQKAAEHGVRDSQFNLAILYARGNGVRQDLKQSWAWFDAAAAQGDPDAAQKRDDVAKVMKPADLESARAQAAAFKPVPLDATANEAVAPDAWLGKAQPTGSVDMKKAIRNIQAILNNNGFDAGRPDGEIGAKTVSAIKAFQTSIGQAPTGQITDQLVHELLKRNARQG</sequence>
<feature type="coiled-coil region" evidence="1">
    <location>
        <begin position="576"/>
        <end position="619"/>
    </location>
</feature>
<dbReference type="Gene3D" id="1.10.287.1490">
    <property type="match status" value="2"/>
</dbReference>
<evidence type="ECO:0000256" key="1">
    <source>
        <dbReference type="SAM" id="Coils"/>
    </source>
</evidence>
<feature type="compositionally biased region" description="Low complexity" evidence="2">
    <location>
        <begin position="27"/>
        <end position="62"/>
    </location>
</feature>
<keyword evidence="1" id="KW-0175">Coiled coil</keyword>
<feature type="domain" description="Peptidoglycan binding-like" evidence="3">
    <location>
        <begin position="1376"/>
        <end position="1424"/>
    </location>
</feature>
<dbReference type="Pfam" id="PF08238">
    <property type="entry name" value="Sel1"/>
    <property type="match status" value="4"/>
</dbReference>
<evidence type="ECO:0000259" key="3">
    <source>
        <dbReference type="Pfam" id="PF01471"/>
    </source>
</evidence>
<dbReference type="SUPFAM" id="SSF47090">
    <property type="entry name" value="PGBD-like"/>
    <property type="match status" value="1"/>
</dbReference>
<feature type="region of interest" description="Disordered" evidence="2">
    <location>
        <begin position="1034"/>
        <end position="1125"/>
    </location>
</feature>
<feature type="compositionally biased region" description="Basic and acidic residues" evidence="2">
    <location>
        <begin position="64"/>
        <end position="81"/>
    </location>
</feature>
<feature type="coiled-coil region" evidence="1">
    <location>
        <begin position="236"/>
        <end position="283"/>
    </location>
</feature>
<evidence type="ECO:0000313" key="4">
    <source>
        <dbReference type="EMBL" id="OQP85869.1"/>
    </source>
</evidence>
<dbReference type="Gene3D" id="1.10.101.10">
    <property type="entry name" value="PGBD-like superfamily/PGBD"/>
    <property type="match status" value="1"/>
</dbReference>
<dbReference type="InterPro" id="IPR036365">
    <property type="entry name" value="PGBD-like_sf"/>
</dbReference>
<organism evidence="4 5">
    <name type="scientific">Xaviernesmea rhizosphaerae</name>
    <dbReference type="NCBI Taxonomy" id="1672749"/>
    <lineage>
        <taxon>Bacteria</taxon>
        <taxon>Pseudomonadati</taxon>
        <taxon>Pseudomonadota</taxon>
        <taxon>Alphaproteobacteria</taxon>
        <taxon>Hyphomicrobiales</taxon>
        <taxon>Rhizobiaceae</taxon>
        <taxon>Rhizobium/Agrobacterium group</taxon>
        <taxon>Xaviernesmea</taxon>
    </lineage>
</organism>
<dbReference type="InterPro" id="IPR036366">
    <property type="entry name" value="PGBDSf"/>
</dbReference>
<keyword evidence="5" id="KW-1185">Reference proteome</keyword>
<reference evidence="4 5" key="1">
    <citation type="journal article" date="2017" name="Antonie Van Leeuwenhoek">
        <title>Rhizobium rhizosphaerae sp. nov., a novel species isolated from rice rhizosphere.</title>
        <authorList>
            <person name="Zhao J.J."/>
            <person name="Zhang J."/>
            <person name="Zhang R.J."/>
            <person name="Zhang C.W."/>
            <person name="Yin H.Q."/>
            <person name="Zhang X.X."/>
        </authorList>
    </citation>
    <scope>NUCLEOTIDE SEQUENCE [LARGE SCALE GENOMIC DNA]</scope>
    <source>
        <strain evidence="4 5">RD15</strain>
    </source>
</reference>
<evidence type="ECO:0000313" key="5">
    <source>
        <dbReference type="Proteomes" id="UP000192652"/>
    </source>
</evidence>
<feature type="coiled-coil region" evidence="1">
    <location>
        <begin position="466"/>
        <end position="493"/>
    </location>
</feature>
<dbReference type="Gene3D" id="1.25.40.10">
    <property type="entry name" value="Tetratricopeptide repeat domain"/>
    <property type="match status" value="1"/>
</dbReference>